<gene>
    <name evidence="1" type="ORF">Afe05nite_28510</name>
</gene>
<dbReference type="EMBL" id="BOMM01000022">
    <property type="protein sequence ID" value="GIE11011.1"/>
    <property type="molecule type" value="Genomic_DNA"/>
</dbReference>
<protein>
    <submittedName>
        <fullName evidence="1">Uncharacterized protein</fullName>
    </submittedName>
</protein>
<evidence type="ECO:0000313" key="1">
    <source>
        <dbReference type="EMBL" id="GIE11011.1"/>
    </source>
</evidence>
<proteinExistence type="predicted"/>
<evidence type="ECO:0000313" key="2">
    <source>
        <dbReference type="Proteomes" id="UP000598174"/>
    </source>
</evidence>
<sequence>MASEESTVRRAVQAVRPHLPELLGPDLAGTFGAEIAAVADDEQLIVLVERQPRVREWLADYLEAVSSAPRDYTRLPGDAEFVRPSATFTCPLGTLVWYRRFVGEKPPKCPVHDVDLVRSGSRP</sequence>
<reference evidence="1" key="1">
    <citation type="submission" date="2021-01" db="EMBL/GenBank/DDBJ databases">
        <title>Whole genome shotgun sequence of Actinoplanes ferrugineus NBRC 15555.</title>
        <authorList>
            <person name="Komaki H."/>
            <person name="Tamura T."/>
        </authorList>
    </citation>
    <scope>NUCLEOTIDE SEQUENCE</scope>
    <source>
        <strain evidence="1">NBRC 15555</strain>
    </source>
</reference>
<name>A0A919M904_9ACTN</name>
<comment type="caution">
    <text evidence="1">The sequence shown here is derived from an EMBL/GenBank/DDBJ whole genome shotgun (WGS) entry which is preliminary data.</text>
</comment>
<dbReference type="RefSeq" id="WP_203817550.1">
    <property type="nucleotide sequence ID" value="NZ_BAAABP010000039.1"/>
</dbReference>
<organism evidence="1 2">
    <name type="scientific">Paractinoplanes ferrugineus</name>
    <dbReference type="NCBI Taxonomy" id="113564"/>
    <lineage>
        <taxon>Bacteria</taxon>
        <taxon>Bacillati</taxon>
        <taxon>Actinomycetota</taxon>
        <taxon>Actinomycetes</taxon>
        <taxon>Micromonosporales</taxon>
        <taxon>Micromonosporaceae</taxon>
        <taxon>Paractinoplanes</taxon>
    </lineage>
</organism>
<dbReference type="AlphaFoldDB" id="A0A919M904"/>
<dbReference type="Proteomes" id="UP000598174">
    <property type="component" value="Unassembled WGS sequence"/>
</dbReference>
<accession>A0A919M904</accession>
<keyword evidence="2" id="KW-1185">Reference proteome</keyword>